<evidence type="ECO:0000313" key="2">
    <source>
        <dbReference type="Proteomes" id="UP000789759"/>
    </source>
</evidence>
<name>A0A9N9BKZ1_9GLOM</name>
<dbReference type="AlphaFoldDB" id="A0A9N9BKZ1"/>
<comment type="caution">
    <text evidence="1">The sequence shown here is derived from an EMBL/GenBank/DDBJ whole genome shotgun (WGS) entry which is preliminary data.</text>
</comment>
<organism evidence="1 2">
    <name type="scientific">Cetraspora pellucida</name>
    <dbReference type="NCBI Taxonomy" id="1433469"/>
    <lineage>
        <taxon>Eukaryota</taxon>
        <taxon>Fungi</taxon>
        <taxon>Fungi incertae sedis</taxon>
        <taxon>Mucoromycota</taxon>
        <taxon>Glomeromycotina</taxon>
        <taxon>Glomeromycetes</taxon>
        <taxon>Diversisporales</taxon>
        <taxon>Gigasporaceae</taxon>
        <taxon>Cetraspora</taxon>
    </lineage>
</organism>
<proteinExistence type="predicted"/>
<accession>A0A9N9BKZ1</accession>
<dbReference type="OrthoDB" id="2390522at2759"/>
<sequence>MKLIPSVYLLINPNNSNTTFHSEQLAIFIRLEYFVNTSSLMHMPDLLIFVNNQDFAPVLLKENKALDLDYLTICTHAPYQSAYNSVKRSMAFLSEKLTGITLPIDEYGVHLDSQKNVVNKELAQYNFEFSENRLCELWNRDNIYDKPVTVYYVDQISQPFGDINHQYCHEYKTSNAALLLVQNNGFLLPIAKE</sequence>
<reference evidence="1" key="1">
    <citation type="submission" date="2021-06" db="EMBL/GenBank/DDBJ databases">
        <authorList>
            <person name="Kallberg Y."/>
            <person name="Tangrot J."/>
            <person name="Rosling A."/>
        </authorList>
    </citation>
    <scope>NUCLEOTIDE SEQUENCE</scope>
    <source>
        <strain evidence="1">FL966</strain>
    </source>
</reference>
<dbReference type="PANTHER" id="PTHR46954:SF1">
    <property type="entry name" value="C2H2-TYPE DOMAIN-CONTAINING PROTEIN"/>
    <property type="match status" value="1"/>
</dbReference>
<dbReference type="PANTHER" id="PTHR46954">
    <property type="entry name" value="C2H2-TYPE DOMAIN-CONTAINING PROTEIN"/>
    <property type="match status" value="1"/>
</dbReference>
<dbReference type="EMBL" id="CAJVQA010003216">
    <property type="protein sequence ID" value="CAG8569541.1"/>
    <property type="molecule type" value="Genomic_DNA"/>
</dbReference>
<protein>
    <submittedName>
        <fullName evidence="1">15189_t:CDS:1</fullName>
    </submittedName>
</protein>
<gene>
    <name evidence="1" type="ORF">CPELLU_LOCUS5586</name>
</gene>
<dbReference type="Proteomes" id="UP000789759">
    <property type="component" value="Unassembled WGS sequence"/>
</dbReference>
<keyword evidence="2" id="KW-1185">Reference proteome</keyword>
<evidence type="ECO:0000313" key="1">
    <source>
        <dbReference type="EMBL" id="CAG8569541.1"/>
    </source>
</evidence>